<keyword evidence="4 5" id="KW-0472">Membrane</keyword>
<evidence type="ECO:0000256" key="1">
    <source>
        <dbReference type="ARBA" id="ARBA00004141"/>
    </source>
</evidence>
<proteinExistence type="predicted"/>
<keyword evidence="8" id="KW-1185">Reference proteome</keyword>
<organism evidence="7 8">
    <name type="scientific">Aquipluma nitroreducens</name>
    <dbReference type="NCBI Taxonomy" id="2010828"/>
    <lineage>
        <taxon>Bacteria</taxon>
        <taxon>Pseudomonadati</taxon>
        <taxon>Bacteroidota</taxon>
        <taxon>Bacteroidia</taxon>
        <taxon>Marinilabiliales</taxon>
        <taxon>Prolixibacteraceae</taxon>
        <taxon>Aquipluma</taxon>
    </lineage>
</organism>
<evidence type="ECO:0000313" key="8">
    <source>
        <dbReference type="Proteomes" id="UP001193389"/>
    </source>
</evidence>
<dbReference type="Proteomes" id="UP001193389">
    <property type="component" value="Chromosome"/>
</dbReference>
<dbReference type="InterPro" id="IPR009908">
    <property type="entry name" value="Methylamine_util_MauE"/>
</dbReference>
<dbReference type="GO" id="GO:0016020">
    <property type="term" value="C:membrane"/>
    <property type="evidence" value="ECO:0007669"/>
    <property type="project" value="UniProtKB-SubCell"/>
</dbReference>
<evidence type="ECO:0000256" key="5">
    <source>
        <dbReference type="SAM" id="Phobius"/>
    </source>
</evidence>
<name>A0A5K7S560_9BACT</name>
<evidence type="ECO:0000256" key="4">
    <source>
        <dbReference type="ARBA" id="ARBA00023136"/>
    </source>
</evidence>
<feature type="transmembrane region" description="Helical" evidence="5">
    <location>
        <begin position="46"/>
        <end position="70"/>
    </location>
</feature>
<evidence type="ECO:0000313" key="7">
    <source>
        <dbReference type="EMBL" id="BBE16649.1"/>
    </source>
</evidence>
<evidence type="ECO:0000259" key="6">
    <source>
        <dbReference type="Pfam" id="PF07291"/>
    </source>
</evidence>
<dbReference type="Pfam" id="PF07291">
    <property type="entry name" value="MauE"/>
    <property type="match status" value="1"/>
</dbReference>
<dbReference type="GO" id="GO:0030416">
    <property type="term" value="P:methylamine metabolic process"/>
    <property type="evidence" value="ECO:0007669"/>
    <property type="project" value="InterPro"/>
</dbReference>
<feature type="domain" description="Methylamine utilisation protein MauE" evidence="6">
    <location>
        <begin position="3"/>
        <end position="131"/>
    </location>
</feature>
<dbReference type="EMBL" id="AP018694">
    <property type="protein sequence ID" value="BBE16649.1"/>
    <property type="molecule type" value="Genomic_DNA"/>
</dbReference>
<keyword evidence="2 5" id="KW-0812">Transmembrane</keyword>
<comment type="subcellular location">
    <subcellularLocation>
        <location evidence="1">Membrane</location>
        <topology evidence="1">Multi-pass membrane protein</topology>
    </subcellularLocation>
</comment>
<feature type="transmembrane region" description="Helical" evidence="5">
    <location>
        <begin position="77"/>
        <end position="96"/>
    </location>
</feature>
<evidence type="ECO:0000256" key="2">
    <source>
        <dbReference type="ARBA" id="ARBA00022692"/>
    </source>
</evidence>
<feature type="transmembrane region" description="Helical" evidence="5">
    <location>
        <begin position="116"/>
        <end position="132"/>
    </location>
</feature>
<protein>
    <submittedName>
        <fullName evidence="7">Triosephosphate isomerase</fullName>
    </submittedName>
</protein>
<sequence length="373" mass="42351">MFKHIARILVGLTFVFSGFVKGIDPWGSAYKFTDYFNAFQMPWLTSLAFALGILLAAAEFFLGVAFIFNFFIRITSWLMLAFMLFFTGLTFVLALTNPVTDCGCFGDALVITNWQTFYKNIVLLALAVFVFIQRKNFQSKNGPLLSIAFSGMTMVVYFYLVAYSYNHLPIIDFSPYKVGVNIPKAMSIPEGAPKAIYENNFIYKNLKTGEEKKFTEANYPWKDTLNWKFVKAEDAVLIQKGYTPPIHDFRIETPEGEDIKDFFLYDEKYTFIVIASNLQKTDKEGIKKAASLAVAAKAKGYNFIALTSTSPDSFEAFKAETGANFDFFNTDEIVLKTIVRSNPGMIVLKKGTILRKYHFNDIPKPEELDSLFE</sequence>
<dbReference type="NCBIfam" id="NF045576">
    <property type="entry name" value="BT_3928_fam"/>
    <property type="match status" value="1"/>
</dbReference>
<feature type="transmembrane region" description="Helical" evidence="5">
    <location>
        <begin position="144"/>
        <end position="165"/>
    </location>
</feature>
<keyword evidence="3 5" id="KW-1133">Transmembrane helix</keyword>
<dbReference type="AlphaFoldDB" id="A0A5K7S560"/>
<evidence type="ECO:0000256" key="3">
    <source>
        <dbReference type="ARBA" id="ARBA00022989"/>
    </source>
</evidence>
<dbReference type="GO" id="GO:0016853">
    <property type="term" value="F:isomerase activity"/>
    <property type="evidence" value="ECO:0007669"/>
    <property type="project" value="UniProtKB-KW"/>
</dbReference>
<dbReference type="KEGG" id="anf:AQPE_0789"/>
<dbReference type="RefSeq" id="WP_318349704.1">
    <property type="nucleotide sequence ID" value="NZ_AP018694.1"/>
</dbReference>
<keyword evidence="7" id="KW-0413">Isomerase</keyword>
<accession>A0A5K7S560</accession>
<reference evidence="7" key="1">
    <citation type="journal article" date="2020" name="Int. J. Syst. Evol. Microbiol.">
        <title>Aquipluma nitroreducens gen. nov. sp. nov., a novel facultatively anaerobic bacterium isolated from a freshwater lake.</title>
        <authorList>
            <person name="Watanabe M."/>
            <person name="Kojima H."/>
            <person name="Fukui M."/>
        </authorList>
    </citation>
    <scope>NUCLEOTIDE SEQUENCE</scope>
    <source>
        <strain evidence="7">MeG22</strain>
    </source>
</reference>
<gene>
    <name evidence="7" type="ORF">AQPE_0789</name>
</gene>